<reference evidence="9" key="1">
    <citation type="submission" date="2015-12" db="EMBL/GenBank/DDBJ databases">
        <title>Update maize B73 reference genome by single molecule sequencing technologies.</title>
        <authorList>
            <consortium name="Maize Genome Sequencing Project"/>
            <person name="Ware D."/>
        </authorList>
    </citation>
    <scope>NUCLEOTIDE SEQUENCE [LARGE SCALE GENOMIC DNA]</scope>
    <source>
        <strain evidence="9">cv. B73</strain>
    </source>
</reference>
<evidence type="ECO:0000256" key="6">
    <source>
        <dbReference type="ARBA" id="ARBA00023136"/>
    </source>
</evidence>
<dbReference type="GO" id="GO:0005789">
    <property type="term" value="C:endoplasmic reticulum membrane"/>
    <property type="evidence" value="ECO:0007669"/>
    <property type="project" value="UniProtKB-SubCell"/>
</dbReference>
<dbReference type="Pfam" id="PF11779">
    <property type="entry name" value="SPT_ssu-like"/>
    <property type="match status" value="1"/>
</dbReference>
<evidence type="ECO:0000313" key="8">
    <source>
        <dbReference type="EnsemblPlants" id="Zm00001eb096700_P001"/>
    </source>
</evidence>
<dbReference type="InterPro" id="IPR024512">
    <property type="entry name" value="Ser_palmitoyltrfase_ssu-like"/>
</dbReference>
<dbReference type="PANTHER" id="PTHR33727:SF13">
    <property type="match status" value="1"/>
</dbReference>
<dbReference type="EC" id="3.1.3.16" evidence="2"/>
<accession>A0A804MM42</accession>
<keyword evidence="4" id="KW-0256">Endoplasmic reticulum</keyword>
<keyword evidence="9" id="KW-1185">Reference proteome</keyword>
<evidence type="ECO:0000256" key="5">
    <source>
        <dbReference type="ARBA" id="ARBA00022989"/>
    </source>
</evidence>
<keyword evidence="3 7" id="KW-0812">Transmembrane</keyword>
<name>A0A804MM42_MAIZE</name>
<evidence type="ECO:0000256" key="4">
    <source>
        <dbReference type="ARBA" id="ARBA00022824"/>
    </source>
</evidence>
<proteinExistence type="predicted"/>
<dbReference type="SUPFAM" id="SSF81606">
    <property type="entry name" value="PP2C-like"/>
    <property type="match status" value="1"/>
</dbReference>
<dbReference type="InterPro" id="IPR036457">
    <property type="entry name" value="PPM-type-like_dom_sf"/>
</dbReference>
<evidence type="ECO:0000256" key="3">
    <source>
        <dbReference type="ARBA" id="ARBA00022692"/>
    </source>
</evidence>
<dbReference type="AlphaFoldDB" id="A0A804MM42"/>
<dbReference type="PANTHER" id="PTHR33727">
    <property type="entry name" value="OS07G0446900 PROTEIN"/>
    <property type="match status" value="1"/>
</dbReference>
<evidence type="ECO:0000256" key="2">
    <source>
        <dbReference type="ARBA" id="ARBA00013081"/>
    </source>
</evidence>
<sequence>MRSNKQKQSAGGEKSWIGRKLFLYNVTVGLYAMDPWERYLFNSIVLVLLWFICYTTTKPMWQAFDNHLRSSMRLGARNCSTVAIRRLDAIQSDCTALSIVKQGDLMVVANADDSRVVLGTATDDNVITPSSSSST</sequence>
<evidence type="ECO:0000256" key="7">
    <source>
        <dbReference type="SAM" id="Phobius"/>
    </source>
</evidence>
<organism evidence="8 9">
    <name type="scientific">Zea mays</name>
    <name type="common">Maize</name>
    <dbReference type="NCBI Taxonomy" id="4577"/>
    <lineage>
        <taxon>Eukaryota</taxon>
        <taxon>Viridiplantae</taxon>
        <taxon>Streptophyta</taxon>
        <taxon>Embryophyta</taxon>
        <taxon>Tracheophyta</taxon>
        <taxon>Spermatophyta</taxon>
        <taxon>Magnoliopsida</taxon>
        <taxon>Liliopsida</taxon>
        <taxon>Poales</taxon>
        <taxon>Poaceae</taxon>
        <taxon>PACMAD clade</taxon>
        <taxon>Panicoideae</taxon>
        <taxon>Andropogonodae</taxon>
        <taxon>Andropogoneae</taxon>
        <taxon>Tripsacinae</taxon>
        <taxon>Zea</taxon>
    </lineage>
</organism>
<evidence type="ECO:0000313" key="9">
    <source>
        <dbReference type="Proteomes" id="UP000007305"/>
    </source>
</evidence>
<dbReference type="Gramene" id="Zm00001eb096700_T001">
    <property type="protein sequence ID" value="Zm00001eb096700_P001"/>
    <property type="gene ID" value="Zm00001eb096700"/>
</dbReference>
<dbReference type="GO" id="GO:0004722">
    <property type="term" value="F:protein serine/threonine phosphatase activity"/>
    <property type="evidence" value="ECO:0007669"/>
    <property type="project" value="UniProtKB-EC"/>
</dbReference>
<evidence type="ECO:0000256" key="1">
    <source>
        <dbReference type="ARBA" id="ARBA00004477"/>
    </source>
</evidence>
<reference evidence="8" key="2">
    <citation type="submission" date="2019-07" db="EMBL/GenBank/DDBJ databases">
        <authorList>
            <person name="Seetharam A."/>
            <person name="Woodhouse M."/>
            <person name="Cannon E."/>
        </authorList>
    </citation>
    <scope>NUCLEOTIDE SEQUENCE [LARGE SCALE GENOMIC DNA]</scope>
    <source>
        <strain evidence="8">cv. B73</strain>
    </source>
</reference>
<reference evidence="8" key="3">
    <citation type="submission" date="2021-05" db="UniProtKB">
        <authorList>
            <consortium name="EnsemblPlants"/>
        </authorList>
    </citation>
    <scope>IDENTIFICATION</scope>
    <source>
        <strain evidence="8">cv. B73</strain>
    </source>
</reference>
<dbReference type="Proteomes" id="UP000007305">
    <property type="component" value="Chromosome 2"/>
</dbReference>
<keyword evidence="5 7" id="KW-1133">Transmembrane helix</keyword>
<feature type="transmembrane region" description="Helical" evidence="7">
    <location>
        <begin position="39"/>
        <end position="57"/>
    </location>
</feature>
<comment type="subcellular location">
    <subcellularLocation>
        <location evidence="1">Endoplasmic reticulum membrane</location>
        <topology evidence="1">Multi-pass membrane protein</topology>
    </subcellularLocation>
</comment>
<keyword evidence="6 7" id="KW-0472">Membrane</keyword>
<dbReference type="Gene3D" id="3.60.40.10">
    <property type="entry name" value="PPM-type phosphatase domain"/>
    <property type="match status" value="1"/>
</dbReference>
<dbReference type="EnsemblPlants" id="Zm00001eb096700_T001">
    <property type="protein sequence ID" value="Zm00001eb096700_P001"/>
    <property type="gene ID" value="Zm00001eb096700"/>
</dbReference>
<protein>
    <recommendedName>
        <fullName evidence="2">protein-serine/threonine phosphatase</fullName>
        <ecNumber evidence="2">3.1.3.16</ecNumber>
    </recommendedName>
</protein>
<dbReference type="InParanoid" id="A0A804MM42"/>